<name>A0A1H2YN25_9RHOB</name>
<protein>
    <submittedName>
        <fullName evidence="2">Uncharacterized protein</fullName>
    </submittedName>
</protein>
<proteinExistence type="predicted"/>
<dbReference type="Proteomes" id="UP000183076">
    <property type="component" value="Unassembled WGS sequence"/>
</dbReference>
<dbReference type="GeneID" id="94020820"/>
<evidence type="ECO:0000256" key="1">
    <source>
        <dbReference type="SAM" id="Phobius"/>
    </source>
</evidence>
<dbReference type="RefSeq" id="WP_254794823.1">
    <property type="nucleotide sequence ID" value="NZ_CP160849.1"/>
</dbReference>
<dbReference type="EMBL" id="FNNB01000004">
    <property type="protein sequence ID" value="SDX06198.1"/>
    <property type="molecule type" value="Genomic_DNA"/>
</dbReference>
<dbReference type="AlphaFoldDB" id="A0A1H2YN25"/>
<accession>A0A1H2YN25</accession>
<feature type="transmembrane region" description="Helical" evidence="1">
    <location>
        <begin position="15"/>
        <end position="35"/>
    </location>
</feature>
<keyword evidence="1" id="KW-0812">Transmembrane</keyword>
<sequence length="53" mass="5788">MFTKLRRVYAKETSFDWTVFAANVVGVAIVALAFAHARDFGAQTVVEVAHAGF</sequence>
<keyword evidence="1" id="KW-0472">Membrane</keyword>
<evidence type="ECO:0000313" key="3">
    <source>
        <dbReference type="Proteomes" id="UP000183076"/>
    </source>
</evidence>
<reference evidence="3" key="1">
    <citation type="submission" date="2016-10" db="EMBL/GenBank/DDBJ databases">
        <authorList>
            <person name="Varghese N."/>
            <person name="Submissions S."/>
        </authorList>
    </citation>
    <scope>NUCLEOTIDE SEQUENCE [LARGE SCALE GENOMIC DNA]</scope>
    <source>
        <strain evidence="3">DSM 10014</strain>
    </source>
</reference>
<evidence type="ECO:0000313" key="2">
    <source>
        <dbReference type="EMBL" id="SDX06198.1"/>
    </source>
</evidence>
<organism evidence="2 3">
    <name type="scientific">Sulfitobacter pontiacus</name>
    <dbReference type="NCBI Taxonomy" id="60137"/>
    <lineage>
        <taxon>Bacteria</taxon>
        <taxon>Pseudomonadati</taxon>
        <taxon>Pseudomonadota</taxon>
        <taxon>Alphaproteobacteria</taxon>
        <taxon>Rhodobacterales</taxon>
        <taxon>Roseobacteraceae</taxon>
        <taxon>Sulfitobacter</taxon>
    </lineage>
</organism>
<keyword evidence="1" id="KW-1133">Transmembrane helix</keyword>
<gene>
    <name evidence="2" type="ORF">SAMN04488041_104304</name>
</gene>